<sequence>MKSVGIRKGARNYIIDIIFKTQENQRFSVIEIGMNNEFKIKGLFQINFEFGRFFYLVKHDRTMVLPDIGNV</sequence>
<evidence type="ECO:0000313" key="2">
    <source>
        <dbReference type="Proteomes" id="UP000279227"/>
    </source>
</evidence>
<reference evidence="1 2" key="1">
    <citation type="submission" date="2018-12" db="EMBL/GenBank/DDBJ databases">
        <authorList>
            <consortium name="Pathogen Informatics"/>
        </authorList>
    </citation>
    <scope>NUCLEOTIDE SEQUENCE [LARGE SCALE GENOMIC DNA]</scope>
    <source>
        <strain evidence="1 2">NCTC11432</strain>
    </source>
</reference>
<dbReference type="KEGG" id="cgle:NCTC11432_00095"/>
<dbReference type="AlphaFoldDB" id="A0A448AWA3"/>
<accession>A0A448AWA3</accession>
<protein>
    <submittedName>
        <fullName evidence="1">Uncharacterized protein</fullName>
    </submittedName>
</protein>
<proteinExistence type="predicted"/>
<evidence type="ECO:0000313" key="1">
    <source>
        <dbReference type="EMBL" id="VEE04526.1"/>
    </source>
</evidence>
<dbReference type="EMBL" id="LR134289">
    <property type="protein sequence ID" value="VEE04526.1"/>
    <property type="molecule type" value="Genomic_DNA"/>
</dbReference>
<gene>
    <name evidence="1" type="ORF">NCTC11432_00095</name>
</gene>
<organism evidence="1 2">
    <name type="scientific">Chryseobacterium gleum</name>
    <name type="common">Flavobacterium gleum</name>
    <dbReference type="NCBI Taxonomy" id="250"/>
    <lineage>
        <taxon>Bacteria</taxon>
        <taxon>Pseudomonadati</taxon>
        <taxon>Bacteroidota</taxon>
        <taxon>Flavobacteriia</taxon>
        <taxon>Flavobacteriales</taxon>
        <taxon>Weeksellaceae</taxon>
        <taxon>Chryseobacterium group</taxon>
        <taxon>Chryseobacterium</taxon>
    </lineage>
</organism>
<name>A0A448AWA3_CHRGE</name>
<dbReference type="Proteomes" id="UP000279227">
    <property type="component" value="Chromosome"/>
</dbReference>